<dbReference type="EMBL" id="MU117979">
    <property type="protein sequence ID" value="KAF9651041.1"/>
    <property type="molecule type" value="Genomic_DNA"/>
</dbReference>
<evidence type="ECO:0000313" key="2">
    <source>
        <dbReference type="Proteomes" id="UP000886501"/>
    </source>
</evidence>
<dbReference type="Proteomes" id="UP000886501">
    <property type="component" value="Unassembled WGS sequence"/>
</dbReference>
<protein>
    <submittedName>
        <fullName evidence="1">Uncharacterized protein</fullName>
    </submittedName>
</protein>
<reference evidence="1" key="2">
    <citation type="journal article" date="2020" name="Nat. Commun.">
        <title>Large-scale genome sequencing of mycorrhizal fungi provides insights into the early evolution of symbiotic traits.</title>
        <authorList>
            <person name="Miyauchi S."/>
            <person name="Kiss E."/>
            <person name="Kuo A."/>
            <person name="Drula E."/>
            <person name="Kohler A."/>
            <person name="Sanchez-Garcia M."/>
            <person name="Morin E."/>
            <person name="Andreopoulos B."/>
            <person name="Barry K.W."/>
            <person name="Bonito G."/>
            <person name="Buee M."/>
            <person name="Carver A."/>
            <person name="Chen C."/>
            <person name="Cichocki N."/>
            <person name="Clum A."/>
            <person name="Culley D."/>
            <person name="Crous P.W."/>
            <person name="Fauchery L."/>
            <person name="Girlanda M."/>
            <person name="Hayes R.D."/>
            <person name="Keri Z."/>
            <person name="LaButti K."/>
            <person name="Lipzen A."/>
            <person name="Lombard V."/>
            <person name="Magnuson J."/>
            <person name="Maillard F."/>
            <person name="Murat C."/>
            <person name="Nolan M."/>
            <person name="Ohm R.A."/>
            <person name="Pangilinan J."/>
            <person name="Pereira M.F."/>
            <person name="Perotto S."/>
            <person name="Peter M."/>
            <person name="Pfister S."/>
            <person name="Riley R."/>
            <person name="Sitrit Y."/>
            <person name="Stielow J.B."/>
            <person name="Szollosi G."/>
            <person name="Zifcakova L."/>
            <person name="Stursova M."/>
            <person name="Spatafora J.W."/>
            <person name="Tedersoo L."/>
            <person name="Vaario L.M."/>
            <person name="Yamada A."/>
            <person name="Yan M."/>
            <person name="Wang P."/>
            <person name="Xu J."/>
            <person name="Bruns T."/>
            <person name="Baldrian P."/>
            <person name="Vilgalys R."/>
            <person name="Dunand C."/>
            <person name="Henrissat B."/>
            <person name="Grigoriev I.V."/>
            <person name="Hibbett D."/>
            <person name="Nagy L.G."/>
            <person name="Martin F.M."/>
        </authorList>
    </citation>
    <scope>NUCLEOTIDE SEQUENCE</scope>
    <source>
        <strain evidence="1">P2</strain>
    </source>
</reference>
<accession>A0ACB6ZNP8</accession>
<proteinExistence type="predicted"/>
<organism evidence="1 2">
    <name type="scientific">Thelephora ganbajun</name>
    <name type="common">Ganba fungus</name>
    <dbReference type="NCBI Taxonomy" id="370292"/>
    <lineage>
        <taxon>Eukaryota</taxon>
        <taxon>Fungi</taxon>
        <taxon>Dikarya</taxon>
        <taxon>Basidiomycota</taxon>
        <taxon>Agaricomycotina</taxon>
        <taxon>Agaricomycetes</taxon>
        <taxon>Thelephorales</taxon>
        <taxon>Thelephoraceae</taxon>
        <taxon>Thelephora</taxon>
    </lineage>
</organism>
<sequence>MSLTQQTAYQQHLQGQQVQLHTLDRQALEESLRRSITLVFWYKPHYDPIRLTQEIATFPLFQLSHFSQLVSDLGLNPACFVDCYNPVSGHWEQHAVSTVRTVESEQRVLYRVRKSFLEGLSDDECPGLREEIALQPRPLHQTVSYNPVLSPTVTAVKRSAPDSVDEGGHSAKYYRVDRVTFSPATVPGNSYIVPSTDTQPYPSPSSTSNQAYPSPPPFPSPLASKRATTDQIFAYTPTPKEPLPSGSSSVTFPHHPHPPLKRWPNDYTVSEVSEGFKQMDSLVTQQPTLTQKCAFEKVFGCRYVKSTVCRHRSVWRRADDGVKAAFEVMGTDERAVWGNFVKQVEGRRKPDGTVVVENEDSEAPHRHAMMHDMRYATGLQMMTTRNMDVGSLVQTSVHSPDYQVSDVSIAGGVELGNMPDVDEPVMGSLGPPPANHIISGESHLISPEHLIPGSIDRTGM</sequence>
<reference evidence="1" key="1">
    <citation type="submission" date="2019-10" db="EMBL/GenBank/DDBJ databases">
        <authorList>
            <consortium name="DOE Joint Genome Institute"/>
            <person name="Kuo A."/>
            <person name="Miyauchi S."/>
            <person name="Kiss E."/>
            <person name="Drula E."/>
            <person name="Kohler A."/>
            <person name="Sanchez-Garcia M."/>
            <person name="Andreopoulos B."/>
            <person name="Barry K.W."/>
            <person name="Bonito G."/>
            <person name="Buee M."/>
            <person name="Carver A."/>
            <person name="Chen C."/>
            <person name="Cichocki N."/>
            <person name="Clum A."/>
            <person name="Culley D."/>
            <person name="Crous P.W."/>
            <person name="Fauchery L."/>
            <person name="Girlanda M."/>
            <person name="Hayes R."/>
            <person name="Keri Z."/>
            <person name="Labutti K."/>
            <person name="Lipzen A."/>
            <person name="Lombard V."/>
            <person name="Magnuson J."/>
            <person name="Maillard F."/>
            <person name="Morin E."/>
            <person name="Murat C."/>
            <person name="Nolan M."/>
            <person name="Ohm R."/>
            <person name="Pangilinan J."/>
            <person name="Pereira M."/>
            <person name="Perotto S."/>
            <person name="Peter M."/>
            <person name="Riley R."/>
            <person name="Sitrit Y."/>
            <person name="Stielow B."/>
            <person name="Szollosi G."/>
            <person name="Zifcakova L."/>
            <person name="Stursova M."/>
            <person name="Spatafora J.W."/>
            <person name="Tedersoo L."/>
            <person name="Vaario L.-M."/>
            <person name="Yamada A."/>
            <person name="Yan M."/>
            <person name="Wang P."/>
            <person name="Xu J."/>
            <person name="Bruns T."/>
            <person name="Baldrian P."/>
            <person name="Vilgalys R."/>
            <person name="Henrissat B."/>
            <person name="Grigoriev I.V."/>
            <person name="Hibbett D."/>
            <person name="Nagy L.G."/>
            <person name="Martin F.M."/>
        </authorList>
    </citation>
    <scope>NUCLEOTIDE SEQUENCE</scope>
    <source>
        <strain evidence="1">P2</strain>
    </source>
</reference>
<keyword evidence="2" id="KW-1185">Reference proteome</keyword>
<evidence type="ECO:0000313" key="1">
    <source>
        <dbReference type="EMBL" id="KAF9651041.1"/>
    </source>
</evidence>
<comment type="caution">
    <text evidence="1">The sequence shown here is derived from an EMBL/GenBank/DDBJ whole genome shotgun (WGS) entry which is preliminary data.</text>
</comment>
<gene>
    <name evidence="1" type="ORF">BDM02DRAFT_3164220</name>
</gene>
<name>A0ACB6ZNP8_THEGA</name>